<dbReference type="OrthoDB" id="9796689at2"/>
<evidence type="ECO:0008006" key="3">
    <source>
        <dbReference type="Google" id="ProtNLM"/>
    </source>
</evidence>
<accession>A0A1S1YTL5</accession>
<evidence type="ECO:0000313" key="1">
    <source>
        <dbReference type="EMBL" id="OHX64372.1"/>
    </source>
</evidence>
<proteinExistence type="predicted"/>
<protein>
    <recommendedName>
        <fullName evidence="3">STAS domain-containing protein</fullName>
    </recommendedName>
</protein>
<evidence type="ECO:0000313" key="2">
    <source>
        <dbReference type="Proteomes" id="UP000179797"/>
    </source>
</evidence>
<comment type="caution">
    <text evidence="1">The sequence shown here is derived from an EMBL/GenBank/DDBJ whole genome shotgun (WGS) entry which is preliminary data.</text>
</comment>
<sequence length="113" mass="13172">MAYLLKQKSKNLHLELLEPYNLTQLCEAFSNAAVMLANEKYDKLIIDTLKLDKPFSFIDRCHLISNLSEFGFKRSTPLVNVCHFDDDYRRNMETLAKNRGWNFTTTCNMVSSQ</sequence>
<dbReference type="EMBL" id="JRYR02000002">
    <property type="protein sequence ID" value="OHX64372.1"/>
    <property type="molecule type" value="Genomic_DNA"/>
</dbReference>
<dbReference type="STRING" id="915059.NH26_22530"/>
<organism evidence="1 2">
    <name type="scientific">Flammeovirga pacifica</name>
    <dbReference type="NCBI Taxonomy" id="915059"/>
    <lineage>
        <taxon>Bacteria</taxon>
        <taxon>Pseudomonadati</taxon>
        <taxon>Bacteroidota</taxon>
        <taxon>Cytophagia</taxon>
        <taxon>Cytophagales</taxon>
        <taxon>Flammeovirgaceae</taxon>
        <taxon>Flammeovirga</taxon>
    </lineage>
</organism>
<dbReference type="AlphaFoldDB" id="A0A1S1YTL5"/>
<name>A0A1S1YTL5_FLAPC</name>
<keyword evidence="2" id="KW-1185">Reference proteome</keyword>
<reference evidence="1 2" key="1">
    <citation type="journal article" date="2012" name="Int. J. Syst. Evol. Microbiol.">
        <title>Flammeovirga pacifica sp. nov., isolated from deep-sea sediment.</title>
        <authorList>
            <person name="Xu H."/>
            <person name="Fu Y."/>
            <person name="Yang N."/>
            <person name="Ding Z."/>
            <person name="Lai Q."/>
            <person name="Zeng R."/>
        </authorList>
    </citation>
    <scope>NUCLEOTIDE SEQUENCE [LARGE SCALE GENOMIC DNA]</scope>
    <source>
        <strain evidence="2">DSM 24597 / LMG 26175 / WPAGA1</strain>
    </source>
</reference>
<dbReference type="RefSeq" id="WP_044220562.1">
    <property type="nucleotide sequence ID" value="NZ_JRYR02000002.1"/>
</dbReference>
<gene>
    <name evidence="1" type="ORF">NH26_22530</name>
</gene>
<dbReference type="Proteomes" id="UP000179797">
    <property type="component" value="Unassembled WGS sequence"/>
</dbReference>